<sequence>MANRRRLKGPAELTTAVDLPLELIREIFTISARSSLKQASILARISSSIYDLIKPILFHTSIYWDDEPSWPGPFASDSEWLKLNGRHARNILFSDNGASKLTVSMILSSCRNVTNLAIWLDNVAHDDLPPLLTLRPHRLSIYLNDFFKGPFQENHAKLPMFNNLTHLDLVSQETLNWDSIQGVQYIPKLTHLSLSIPMDEVPASGSSVLPNALQYCGHLSVLILWEEMESSNSTIGFVNEMPFHQDISDDPRVVLILCASFEQWELGSQGGRDMWAVADEIVARRISTGAREL</sequence>
<proteinExistence type="predicted"/>
<accession>A0ACD3AA04</accession>
<organism evidence="1 2">
    <name type="scientific">Pluteus cervinus</name>
    <dbReference type="NCBI Taxonomy" id="181527"/>
    <lineage>
        <taxon>Eukaryota</taxon>
        <taxon>Fungi</taxon>
        <taxon>Dikarya</taxon>
        <taxon>Basidiomycota</taxon>
        <taxon>Agaricomycotina</taxon>
        <taxon>Agaricomycetes</taxon>
        <taxon>Agaricomycetidae</taxon>
        <taxon>Agaricales</taxon>
        <taxon>Pluteineae</taxon>
        <taxon>Pluteaceae</taxon>
        <taxon>Pluteus</taxon>
    </lineage>
</organism>
<keyword evidence="2" id="KW-1185">Reference proteome</keyword>
<reference evidence="1 2" key="1">
    <citation type="journal article" date="2019" name="Nat. Ecol. Evol.">
        <title>Megaphylogeny resolves global patterns of mushroom evolution.</title>
        <authorList>
            <person name="Varga T."/>
            <person name="Krizsan K."/>
            <person name="Foldi C."/>
            <person name="Dima B."/>
            <person name="Sanchez-Garcia M."/>
            <person name="Sanchez-Ramirez S."/>
            <person name="Szollosi G.J."/>
            <person name="Szarkandi J.G."/>
            <person name="Papp V."/>
            <person name="Albert L."/>
            <person name="Andreopoulos W."/>
            <person name="Angelini C."/>
            <person name="Antonin V."/>
            <person name="Barry K.W."/>
            <person name="Bougher N.L."/>
            <person name="Buchanan P."/>
            <person name="Buyck B."/>
            <person name="Bense V."/>
            <person name="Catcheside P."/>
            <person name="Chovatia M."/>
            <person name="Cooper J."/>
            <person name="Damon W."/>
            <person name="Desjardin D."/>
            <person name="Finy P."/>
            <person name="Geml J."/>
            <person name="Haridas S."/>
            <person name="Hughes K."/>
            <person name="Justo A."/>
            <person name="Karasinski D."/>
            <person name="Kautmanova I."/>
            <person name="Kiss B."/>
            <person name="Kocsube S."/>
            <person name="Kotiranta H."/>
            <person name="LaButti K.M."/>
            <person name="Lechner B.E."/>
            <person name="Liimatainen K."/>
            <person name="Lipzen A."/>
            <person name="Lukacs Z."/>
            <person name="Mihaltcheva S."/>
            <person name="Morgado L.N."/>
            <person name="Niskanen T."/>
            <person name="Noordeloos M.E."/>
            <person name="Ohm R.A."/>
            <person name="Ortiz-Santana B."/>
            <person name="Ovrebo C."/>
            <person name="Racz N."/>
            <person name="Riley R."/>
            <person name="Savchenko A."/>
            <person name="Shiryaev A."/>
            <person name="Soop K."/>
            <person name="Spirin V."/>
            <person name="Szebenyi C."/>
            <person name="Tomsovsky M."/>
            <person name="Tulloss R.E."/>
            <person name="Uehling J."/>
            <person name="Grigoriev I.V."/>
            <person name="Vagvolgyi C."/>
            <person name="Papp T."/>
            <person name="Martin F.M."/>
            <person name="Miettinen O."/>
            <person name="Hibbett D.S."/>
            <person name="Nagy L.G."/>
        </authorList>
    </citation>
    <scope>NUCLEOTIDE SEQUENCE [LARGE SCALE GENOMIC DNA]</scope>
    <source>
        <strain evidence="1 2">NL-1719</strain>
    </source>
</reference>
<gene>
    <name evidence="1" type="ORF">BDN72DRAFT_849490</name>
</gene>
<dbReference type="EMBL" id="ML208640">
    <property type="protein sequence ID" value="TFK61657.1"/>
    <property type="molecule type" value="Genomic_DNA"/>
</dbReference>
<evidence type="ECO:0000313" key="1">
    <source>
        <dbReference type="EMBL" id="TFK61657.1"/>
    </source>
</evidence>
<name>A0ACD3AA04_9AGAR</name>
<protein>
    <submittedName>
        <fullName evidence="1">Uncharacterized protein</fullName>
    </submittedName>
</protein>
<dbReference type="Proteomes" id="UP000308600">
    <property type="component" value="Unassembled WGS sequence"/>
</dbReference>
<evidence type="ECO:0000313" key="2">
    <source>
        <dbReference type="Proteomes" id="UP000308600"/>
    </source>
</evidence>